<evidence type="ECO:0000256" key="1">
    <source>
        <dbReference type="ARBA" id="ARBA00022649"/>
    </source>
</evidence>
<gene>
    <name evidence="3" type="ORF">ABIF29_001559</name>
    <name evidence="2" type="ORF">JOH49_009428</name>
</gene>
<dbReference type="InterPro" id="IPR035093">
    <property type="entry name" value="RelE/ParE_toxin_dom_sf"/>
</dbReference>
<dbReference type="GeneID" id="92956802"/>
<dbReference type="InterPro" id="IPR007712">
    <property type="entry name" value="RelE/ParE_toxin"/>
</dbReference>
<dbReference type="AlphaFoldDB" id="A0A7Y8UL84"/>
<proteinExistence type="predicted"/>
<protein>
    <submittedName>
        <fullName evidence="2">Toxin ParE1/3/4</fullName>
    </submittedName>
</protein>
<reference evidence="2" key="1">
    <citation type="submission" date="2021-02" db="EMBL/GenBank/DDBJ databases">
        <title>Genomic Encyclopedia of Type Strains, Phase IV (KMG-V): Genome sequencing to study the core and pangenomes of soil and plant-associated prokaryotes.</title>
        <authorList>
            <person name="Whitman W."/>
        </authorList>
    </citation>
    <scope>NUCLEOTIDE SEQUENCE</scope>
    <source>
        <strain evidence="2">USDA 406</strain>
    </source>
</reference>
<name>A0A7Y8UL84_BRAEL</name>
<dbReference type="RefSeq" id="WP_016842027.1">
    <property type="nucleotide sequence ID" value="NZ_BJNL01000119.1"/>
</dbReference>
<organism evidence="2 4">
    <name type="scientific">Bradyrhizobium elkanii</name>
    <dbReference type="NCBI Taxonomy" id="29448"/>
    <lineage>
        <taxon>Bacteria</taxon>
        <taxon>Pseudomonadati</taxon>
        <taxon>Pseudomonadota</taxon>
        <taxon>Alphaproteobacteria</taxon>
        <taxon>Hyphomicrobiales</taxon>
        <taxon>Nitrobacteraceae</taxon>
        <taxon>Bradyrhizobium</taxon>
    </lineage>
</organism>
<reference evidence="3 5" key="2">
    <citation type="submission" date="2024-07" db="EMBL/GenBank/DDBJ databases">
        <title>Genomic Encyclopedia of Type Strains, Phase V (KMG-V): Genome sequencing to study the core and pangenomes of soil and plant-associated prokaryotes.</title>
        <authorList>
            <person name="Whitman W."/>
        </authorList>
    </citation>
    <scope>NUCLEOTIDE SEQUENCE [LARGE SCALE GENOMIC DNA]</scope>
    <source>
        <strain evidence="3 5">USDA 415</strain>
    </source>
</reference>
<dbReference type="Proteomes" id="UP000673383">
    <property type="component" value="Unassembled WGS sequence"/>
</dbReference>
<keyword evidence="1" id="KW-1277">Toxin-antitoxin system</keyword>
<dbReference type="Pfam" id="PF05016">
    <property type="entry name" value="ParE_toxin"/>
    <property type="match status" value="1"/>
</dbReference>
<accession>A0A7Y8UL84</accession>
<dbReference type="Proteomes" id="UP001565471">
    <property type="component" value="Unassembled WGS sequence"/>
</dbReference>
<evidence type="ECO:0000313" key="2">
    <source>
        <dbReference type="EMBL" id="MBP1299675.1"/>
    </source>
</evidence>
<evidence type="ECO:0000313" key="3">
    <source>
        <dbReference type="EMBL" id="MEY9314760.1"/>
    </source>
</evidence>
<comment type="caution">
    <text evidence="2">The sequence shown here is derived from an EMBL/GenBank/DDBJ whole genome shotgun (WGS) entry which is preliminary data.</text>
</comment>
<keyword evidence="5" id="KW-1185">Reference proteome</keyword>
<evidence type="ECO:0000313" key="5">
    <source>
        <dbReference type="Proteomes" id="UP001565471"/>
    </source>
</evidence>
<sequence length="58" mass="6352">MAGNLTRRPQAETDLEEIWLLIASDNTAAADRLLDRIGNAFQMLAKNPRRAASGPSWG</sequence>
<evidence type="ECO:0000313" key="4">
    <source>
        <dbReference type="Proteomes" id="UP000673383"/>
    </source>
</evidence>
<dbReference type="EMBL" id="JAFICZ010000001">
    <property type="protein sequence ID" value="MBP1299675.1"/>
    <property type="molecule type" value="Genomic_DNA"/>
</dbReference>
<dbReference type="Gene3D" id="3.30.2310.20">
    <property type="entry name" value="RelE-like"/>
    <property type="match status" value="1"/>
</dbReference>
<dbReference type="EMBL" id="JBGBZA010000002">
    <property type="protein sequence ID" value="MEY9314760.1"/>
    <property type="molecule type" value="Genomic_DNA"/>
</dbReference>